<dbReference type="Gene3D" id="3.40.50.620">
    <property type="entry name" value="HUPs"/>
    <property type="match status" value="1"/>
</dbReference>
<evidence type="ECO:0000256" key="10">
    <source>
        <dbReference type="ARBA" id="ARBA00031499"/>
    </source>
</evidence>
<accession>A0A3G4ZST9</accession>
<dbReference type="PRINTS" id="PR00983">
    <property type="entry name" value="TRNASYNTHCYS"/>
</dbReference>
<dbReference type="EMBL" id="MK072068">
    <property type="protein sequence ID" value="AYV77955.1"/>
    <property type="molecule type" value="Genomic_DNA"/>
</dbReference>
<keyword evidence="3 13" id="KW-0436">Ligase</keyword>
<protein>
    <recommendedName>
        <fullName evidence="2">cysteine--tRNA ligase</fullName>
        <ecNumber evidence="2">6.1.1.16</ecNumber>
    </recommendedName>
    <alternativeName>
        <fullName evidence="10">Cysteinyl-tRNA synthetase</fullName>
    </alternativeName>
</protein>
<dbReference type="SUPFAM" id="SSF52374">
    <property type="entry name" value="Nucleotidylyl transferase"/>
    <property type="match status" value="1"/>
</dbReference>
<evidence type="ECO:0000256" key="1">
    <source>
        <dbReference type="ARBA" id="ARBA00001947"/>
    </source>
</evidence>
<keyword evidence="11" id="KW-0175">Coiled coil</keyword>
<feature type="domain" description="tRNA synthetases class I catalytic" evidence="12">
    <location>
        <begin position="19"/>
        <end position="310"/>
    </location>
</feature>
<dbReference type="NCBIfam" id="TIGR00435">
    <property type="entry name" value="cysS"/>
    <property type="match status" value="1"/>
</dbReference>
<evidence type="ECO:0000256" key="7">
    <source>
        <dbReference type="ARBA" id="ARBA00022840"/>
    </source>
</evidence>
<keyword evidence="8" id="KW-0648">Protein biosynthesis</keyword>
<feature type="coiled-coil region" evidence="11">
    <location>
        <begin position="374"/>
        <end position="434"/>
    </location>
</feature>
<dbReference type="InterPro" id="IPR009080">
    <property type="entry name" value="tRNAsynth_Ia_anticodon-bd"/>
</dbReference>
<dbReference type="GO" id="GO:0046872">
    <property type="term" value="F:metal ion binding"/>
    <property type="evidence" value="ECO:0007669"/>
    <property type="project" value="UniProtKB-KW"/>
</dbReference>
<dbReference type="InterPro" id="IPR014729">
    <property type="entry name" value="Rossmann-like_a/b/a_fold"/>
</dbReference>
<keyword evidence="4" id="KW-0479">Metal-binding</keyword>
<evidence type="ECO:0000256" key="5">
    <source>
        <dbReference type="ARBA" id="ARBA00022741"/>
    </source>
</evidence>
<dbReference type="Pfam" id="PF01406">
    <property type="entry name" value="tRNA-synt_1e"/>
    <property type="match status" value="1"/>
</dbReference>
<keyword evidence="7" id="KW-0067">ATP-binding</keyword>
<evidence type="ECO:0000256" key="2">
    <source>
        <dbReference type="ARBA" id="ARBA00012832"/>
    </source>
</evidence>
<dbReference type="SUPFAM" id="SSF47323">
    <property type="entry name" value="Anticodon-binding domain of a subclass of class I aminoacyl-tRNA synthetases"/>
    <property type="match status" value="1"/>
</dbReference>
<evidence type="ECO:0000256" key="6">
    <source>
        <dbReference type="ARBA" id="ARBA00022833"/>
    </source>
</evidence>
<evidence type="ECO:0000256" key="9">
    <source>
        <dbReference type="ARBA" id="ARBA00023146"/>
    </source>
</evidence>
<evidence type="ECO:0000259" key="12">
    <source>
        <dbReference type="Pfam" id="PF01406"/>
    </source>
</evidence>
<comment type="cofactor">
    <cofactor evidence="1">
        <name>Zn(2+)</name>
        <dbReference type="ChEBI" id="CHEBI:29105"/>
    </cofactor>
</comment>
<dbReference type="HAMAP" id="MF_00041">
    <property type="entry name" value="Cys_tRNA_synth"/>
    <property type="match status" value="1"/>
</dbReference>
<evidence type="ECO:0000313" key="13">
    <source>
        <dbReference type="EMBL" id="AYV77955.1"/>
    </source>
</evidence>
<name>A0A3G4ZST9_9VIRU</name>
<dbReference type="InterPro" id="IPR024909">
    <property type="entry name" value="Cys-tRNA/MSH_ligase"/>
</dbReference>
<sequence length="477" mass="56021">MSINILNSLTGQLEVLDTNHTIKWYICGPTVYDHAHLGHARNYIVFDTMRRILENYFNKNVIYVMNITDIDDKIINKADKEYGIPDLEKCKLISNLYEASFWEDFDNLNIQKPTVTTRVTEYIDKMVVYIQKLMENNYAYKDADGSIYFNSENFSEDGFSDNPFNIKQSEITEEQSSKDFCLWKSQKEHGVYFDTVLGKGTPGWHLECSTMANHVLGKDMDIHSGGIDLKFPHHTNEIVQSHAYNKESKWVKYFTHAGHLHIKGLKMAKSLKNFITIKEILKTYSYQQLKLYFLSYMWYNNMDFSFEQLDGFKTLETKIKTFFSIMNIIKSHKLNNTKYIDNEINLLNDYKNRSYNIEQHLRNNFNTGAVIKELEFLIDQINNYVSTNAELNKNIIEVIYKYVIKIFQILGIDYVGIQNENNELVTEIINLRDKIRLMAKDNTNTTARKELYLLSDIIRDTILKKYNVTIIDLKSNK</sequence>
<proteinExistence type="inferred from homology"/>
<dbReference type="EC" id="6.1.1.16" evidence="2"/>
<keyword evidence="5" id="KW-0547">Nucleotide-binding</keyword>
<dbReference type="InterPro" id="IPR015803">
    <property type="entry name" value="Cys-tRNA-ligase"/>
</dbReference>
<dbReference type="CDD" id="cd00672">
    <property type="entry name" value="CysRS_core"/>
    <property type="match status" value="1"/>
</dbReference>
<evidence type="ECO:0000256" key="3">
    <source>
        <dbReference type="ARBA" id="ARBA00022598"/>
    </source>
</evidence>
<dbReference type="GO" id="GO:0005524">
    <property type="term" value="F:ATP binding"/>
    <property type="evidence" value="ECO:0007669"/>
    <property type="project" value="UniProtKB-KW"/>
</dbReference>
<dbReference type="PANTHER" id="PTHR10890">
    <property type="entry name" value="CYSTEINYL-TRNA SYNTHETASE"/>
    <property type="match status" value="1"/>
</dbReference>
<reference evidence="13" key="1">
    <citation type="submission" date="2018-10" db="EMBL/GenBank/DDBJ databases">
        <title>Hidden diversity of soil giant viruses.</title>
        <authorList>
            <person name="Schulz F."/>
            <person name="Alteio L."/>
            <person name="Goudeau D."/>
            <person name="Ryan E.M."/>
            <person name="Malmstrom R.R."/>
            <person name="Blanchard J."/>
            <person name="Woyke T."/>
        </authorList>
    </citation>
    <scope>NUCLEOTIDE SEQUENCE</scope>
    <source>
        <strain evidence="13">EDV1</strain>
    </source>
</reference>
<keyword evidence="9" id="KW-0030">Aminoacyl-tRNA synthetase</keyword>
<gene>
    <name evidence="13" type="ORF">Edafosvirus3_33</name>
</gene>
<dbReference type="InterPro" id="IPR032678">
    <property type="entry name" value="tRNA-synt_1_cat_dom"/>
</dbReference>
<organism evidence="13">
    <name type="scientific">Edafosvirus sp</name>
    <dbReference type="NCBI Taxonomy" id="2487765"/>
    <lineage>
        <taxon>Viruses</taxon>
        <taxon>Varidnaviria</taxon>
        <taxon>Bamfordvirae</taxon>
        <taxon>Nucleocytoviricota</taxon>
        <taxon>Megaviricetes</taxon>
        <taxon>Imitervirales</taxon>
        <taxon>Mimiviridae</taxon>
        <taxon>Klosneuvirinae</taxon>
    </lineage>
</organism>
<evidence type="ECO:0000256" key="11">
    <source>
        <dbReference type="SAM" id="Coils"/>
    </source>
</evidence>
<evidence type="ECO:0000256" key="8">
    <source>
        <dbReference type="ARBA" id="ARBA00022917"/>
    </source>
</evidence>
<dbReference type="Gene3D" id="1.20.120.1910">
    <property type="entry name" value="Cysteine-tRNA ligase, C-terminal anti-codon recognition domain"/>
    <property type="match status" value="1"/>
</dbReference>
<evidence type="ECO:0000256" key="4">
    <source>
        <dbReference type="ARBA" id="ARBA00022723"/>
    </source>
</evidence>
<dbReference type="PANTHER" id="PTHR10890:SF3">
    <property type="entry name" value="CYSTEINE--TRNA LIGASE, CYTOPLASMIC"/>
    <property type="match status" value="1"/>
</dbReference>
<keyword evidence="6" id="KW-0862">Zinc</keyword>
<dbReference type="GO" id="GO:0004817">
    <property type="term" value="F:cysteine-tRNA ligase activity"/>
    <property type="evidence" value="ECO:0007669"/>
    <property type="project" value="UniProtKB-EC"/>
</dbReference>